<sequence length="332" mass="36041">MIFQLQIKYLLRKPRGAENGHLSTRLIQPLCKGTIQLIGVCLIGQLSLPFSASAQQTVQNVRELLDVPYVTGGHERQKLDLFLPQVPDDKPCPVIVRIHGGAWRHGDKSAQRGVAGYVKQGYIGVAINYRFSQQAIFPAQIEDCKAAIRWLRANAEEYGIDPERICVVGSSAGGHLAALLGTTGDSQHFDVGEHLGFSSAVCAVVDNFGPTDLLEANRTPGFENRMSMVTQLLGGTVAEKPELAAAANPINYISLADPPFLIIHGDADPIVPINQSELLHAALEKAGVPSQIHIVQGGMHGGNLFKTSQCKILLKDFLKQQVMEKTVITDRD</sequence>
<dbReference type="EC" id="3.1.1.1" evidence="3"/>
<accession>A0A5C6CJL3</accession>
<dbReference type="PANTHER" id="PTHR48081">
    <property type="entry name" value="AB HYDROLASE SUPERFAMILY PROTEIN C4A8.06C"/>
    <property type="match status" value="1"/>
</dbReference>
<gene>
    <name evidence="3" type="primary">nlhH_4</name>
    <name evidence="3" type="ORF">Pla144_34360</name>
</gene>
<keyword evidence="4" id="KW-1185">Reference proteome</keyword>
<dbReference type="Proteomes" id="UP000318437">
    <property type="component" value="Unassembled WGS sequence"/>
</dbReference>
<dbReference type="PANTHER" id="PTHR48081:SF13">
    <property type="entry name" value="ALPHA_BETA HYDROLASE"/>
    <property type="match status" value="1"/>
</dbReference>
<dbReference type="InterPro" id="IPR049492">
    <property type="entry name" value="BD-FAE-like_dom"/>
</dbReference>
<dbReference type="EMBL" id="SJPS01000005">
    <property type="protein sequence ID" value="TWU24552.1"/>
    <property type="molecule type" value="Genomic_DNA"/>
</dbReference>
<organism evidence="3 4">
    <name type="scientific">Bythopirellula polymerisocia</name>
    <dbReference type="NCBI Taxonomy" id="2528003"/>
    <lineage>
        <taxon>Bacteria</taxon>
        <taxon>Pseudomonadati</taxon>
        <taxon>Planctomycetota</taxon>
        <taxon>Planctomycetia</taxon>
        <taxon>Pirellulales</taxon>
        <taxon>Lacipirellulaceae</taxon>
        <taxon>Bythopirellula</taxon>
    </lineage>
</organism>
<dbReference type="Gene3D" id="3.40.50.1820">
    <property type="entry name" value="alpha/beta hydrolase"/>
    <property type="match status" value="1"/>
</dbReference>
<dbReference type="InterPro" id="IPR029058">
    <property type="entry name" value="AB_hydrolase_fold"/>
</dbReference>
<evidence type="ECO:0000313" key="4">
    <source>
        <dbReference type="Proteomes" id="UP000318437"/>
    </source>
</evidence>
<dbReference type="AlphaFoldDB" id="A0A5C6CJL3"/>
<evidence type="ECO:0000313" key="3">
    <source>
        <dbReference type="EMBL" id="TWU24552.1"/>
    </source>
</evidence>
<dbReference type="SUPFAM" id="SSF53474">
    <property type="entry name" value="alpha/beta-Hydrolases"/>
    <property type="match status" value="1"/>
</dbReference>
<name>A0A5C6CJL3_9BACT</name>
<keyword evidence="1 3" id="KW-0378">Hydrolase</keyword>
<feature type="domain" description="BD-FAE-like" evidence="2">
    <location>
        <begin position="79"/>
        <end position="283"/>
    </location>
</feature>
<reference evidence="3 4" key="1">
    <citation type="submission" date="2019-02" db="EMBL/GenBank/DDBJ databases">
        <title>Deep-cultivation of Planctomycetes and their phenomic and genomic characterization uncovers novel biology.</title>
        <authorList>
            <person name="Wiegand S."/>
            <person name="Jogler M."/>
            <person name="Boedeker C."/>
            <person name="Pinto D."/>
            <person name="Vollmers J."/>
            <person name="Rivas-Marin E."/>
            <person name="Kohn T."/>
            <person name="Peeters S.H."/>
            <person name="Heuer A."/>
            <person name="Rast P."/>
            <person name="Oberbeckmann S."/>
            <person name="Bunk B."/>
            <person name="Jeske O."/>
            <person name="Meyerdierks A."/>
            <person name="Storesund J.E."/>
            <person name="Kallscheuer N."/>
            <person name="Luecker S."/>
            <person name="Lage O.M."/>
            <person name="Pohl T."/>
            <person name="Merkel B.J."/>
            <person name="Hornburger P."/>
            <person name="Mueller R.-W."/>
            <person name="Bruemmer F."/>
            <person name="Labrenz M."/>
            <person name="Spormann A.M."/>
            <person name="Op Den Camp H."/>
            <person name="Overmann J."/>
            <person name="Amann R."/>
            <person name="Jetten M.S.M."/>
            <person name="Mascher T."/>
            <person name="Medema M.H."/>
            <person name="Devos D.P."/>
            <person name="Kaster A.-K."/>
            <person name="Ovreas L."/>
            <person name="Rohde M."/>
            <person name="Galperin M.Y."/>
            <person name="Jogler C."/>
        </authorList>
    </citation>
    <scope>NUCLEOTIDE SEQUENCE [LARGE SCALE GENOMIC DNA]</scope>
    <source>
        <strain evidence="3 4">Pla144</strain>
    </source>
</reference>
<comment type="caution">
    <text evidence="3">The sequence shown here is derived from an EMBL/GenBank/DDBJ whole genome shotgun (WGS) entry which is preliminary data.</text>
</comment>
<protein>
    <submittedName>
        <fullName evidence="3">Carboxylesterase NlhH</fullName>
        <ecNumber evidence="3">3.1.1.1</ecNumber>
    </submittedName>
</protein>
<evidence type="ECO:0000259" key="2">
    <source>
        <dbReference type="Pfam" id="PF20434"/>
    </source>
</evidence>
<dbReference type="InterPro" id="IPR050300">
    <property type="entry name" value="GDXG_lipolytic_enzyme"/>
</dbReference>
<dbReference type="Pfam" id="PF20434">
    <property type="entry name" value="BD-FAE"/>
    <property type="match status" value="1"/>
</dbReference>
<evidence type="ECO:0000256" key="1">
    <source>
        <dbReference type="ARBA" id="ARBA00022801"/>
    </source>
</evidence>
<dbReference type="GO" id="GO:0106435">
    <property type="term" value="F:carboxylesterase activity"/>
    <property type="evidence" value="ECO:0007669"/>
    <property type="project" value="UniProtKB-EC"/>
</dbReference>
<proteinExistence type="predicted"/>